<name>A0A7X0U8U9_9BURK</name>
<dbReference type="Pfam" id="PF09588">
    <property type="entry name" value="YqaJ"/>
    <property type="match status" value="1"/>
</dbReference>
<gene>
    <name evidence="2" type="ORF">HNP48_002289</name>
</gene>
<dbReference type="InterPro" id="IPR051703">
    <property type="entry name" value="NF-kappa-B_Signaling_Reg"/>
</dbReference>
<dbReference type="GO" id="GO:0004519">
    <property type="term" value="F:endonuclease activity"/>
    <property type="evidence" value="ECO:0007669"/>
    <property type="project" value="UniProtKB-KW"/>
</dbReference>
<protein>
    <submittedName>
        <fullName evidence="2">Putative phage-related endonuclease</fullName>
    </submittedName>
</protein>
<dbReference type="Gene3D" id="3.90.320.10">
    <property type="match status" value="1"/>
</dbReference>
<dbReference type="InterPro" id="IPR011604">
    <property type="entry name" value="PDDEXK-like_dom_sf"/>
</dbReference>
<dbReference type="Proteomes" id="UP000575083">
    <property type="component" value="Unassembled WGS sequence"/>
</dbReference>
<dbReference type="RefSeq" id="WP_184857012.1">
    <property type="nucleotide sequence ID" value="NZ_JACHLK010000003.1"/>
</dbReference>
<evidence type="ECO:0000313" key="3">
    <source>
        <dbReference type="Proteomes" id="UP000575083"/>
    </source>
</evidence>
<dbReference type="InterPro" id="IPR019080">
    <property type="entry name" value="YqaJ_viral_recombinase"/>
</dbReference>
<dbReference type="PANTHER" id="PTHR46609">
    <property type="entry name" value="EXONUCLEASE, PHAGE-TYPE/RECB, C-TERMINAL DOMAIN-CONTAINING PROTEIN"/>
    <property type="match status" value="1"/>
</dbReference>
<evidence type="ECO:0000313" key="2">
    <source>
        <dbReference type="EMBL" id="MBB6559622.1"/>
    </source>
</evidence>
<proteinExistence type="predicted"/>
<comment type="caution">
    <text evidence="2">The sequence shown here is derived from an EMBL/GenBank/DDBJ whole genome shotgun (WGS) entry which is preliminary data.</text>
</comment>
<dbReference type="EMBL" id="JACHLK010000003">
    <property type="protein sequence ID" value="MBB6559622.1"/>
    <property type="molecule type" value="Genomic_DNA"/>
</dbReference>
<feature type="domain" description="YqaJ viral recombinase" evidence="1">
    <location>
        <begin position="17"/>
        <end position="167"/>
    </location>
</feature>
<sequence>MKSTRYTISTHKQGTREWLKDRLGCVTGADVAALYTPGRAKGTDSEARTGYMRQLVLERLDVPTDSGSFLSRDMAWGIATEPLARLALEATTGYRVREAGFCRLRRYAAGCSVDSFIFGDEVDTKRLGISEIKCPKSKTHLAYLEARGVPEIYVPQITHNLWVTGAQFCKFISYDPRFPPAMRMLLVHVERDEAAIKAHEALVLQFLMETDALERKLRLNAA</sequence>
<evidence type="ECO:0000259" key="1">
    <source>
        <dbReference type="Pfam" id="PF09588"/>
    </source>
</evidence>
<dbReference type="SUPFAM" id="SSF52980">
    <property type="entry name" value="Restriction endonuclease-like"/>
    <property type="match status" value="1"/>
</dbReference>
<keyword evidence="2" id="KW-0540">Nuclease</keyword>
<keyword evidence="3" id="KW-1185">Reference proteome</keyword>
<accession>A0A7X0U8U9</accession>
<dbReference type="AlphaFoldDB" id="A0A7X0U8U9"/>
<dbReference type="PANTHER" id="PTHR46609:SF6">
    <property type="entry name" value="EXONUCLEASE, PHAGE-TYPE_RECB, C-TERMINAL DOMAIN-CONTAINING PROTEIN-RELATED"/>
    <property type="match status" value="1"/>
</dbReference>
<dbReference type="InterPro" id="IPR011335">
    <property type="entry name" value="Restrct_endonuc-II-like"/>
</dbReference>
<keyword evidence="2" id="KW-0378">Hydrolase</keyword>
<keyword evidence="2" id="KW-0255">Endonuclease</keyword>
<organism evidence="2 3">
    <name type="scientific">Acidovorax soli</name>
    <dbReference type="NCBI Taxonomy" id="592050"/>
    <lineage>
        <taxon>Bacteria</taxon>
        <taxon>Pseudomonadati</taxon>
        <taxon>Pseudomonadota</taxon>
        <taxon>Betaproteobacteria</taxon>
        <taxon>Burkholderiales</taxon>
        <taxon>Comamonadaceae</taxon>
        <taxon>Acidovorax</taxon>
    </lineage>
</organism>
<reference evidence="2 3" key="1">
    <citation type="submission" date="2020-08" db="EMBL/GenBank/DDBJ databases">
        <title>Functional genomics of gut bacteria from endangered species of beetles.</title>
        <authorList>
            <person name="Carlos-Shanley C."/>
        </authorList>
    </citation>
    <scope>NUCLEOTIDE SEQUENCE [LARGE SCALE GENOMIC DNA]</scope>
    <source>
        <strain evidence="2 3">S00198</strain>
    </source>
</reference>